<dbReference type="SMART" id="SM00387">
    <property type="entry name" value="HATPase_c"/>
    <property type="match status" value="1"/>
</dbReference>
<evidence type="ECO:0000256" key="2">
    <source>
        <dbReference type="ARBA" id="ARBA00022475"/>
    </source>
</evidence>
<feature type="domain" description="HAMP" evidence="10">
    <location>
        <begin position="320"/>
        <end position="372"/>
    </location>
</feature>
<dbReference type="InterPro" id="IPR036890">
    <property type="entry name" value="HATPase_C_sf"/>
</dbReference>
<sequence length="596" mass="67446">MFIKKSSVQHKLLLAFCCLVLFPLGLFGYVSLAITKQSIEQQVVAGKLKSLGLISQKLDIMASDLTAISNIYFSNEDLRSLLLSPPDNQAYQERAKKQFLTKMIVSYRYAYTWLDYYTSIIGLNGIELHTFYDGGKIGIESLKQEPWYTQVTELNGGVAWYADPSPKLIPTVNEDHYVSAIRLIKDFENNAAIGLLMINIGEQFLYKQYSDALQPGEYMLLFDAQGKIVSATDKAKVDQSLSAAPYYERFAGGGEYFNSRIDGKDMLVTYHRMESTGWTIVCYTPVDTLLQNVEKTKWLHLILFASVLILSIIVSYVIARKLSVPIRKLYASMKKVERGDLSVRSDVQGSDEIGELAKRFNQMVARIGELRDHVIEEQEMKRRVELQNLQSQINTHFLYNTLASIRSMLLSRTPEAIDSVIVSLVKLLKKTLSAESEYITIAEEIDNLQNYVNIQSARQDEKLQVEFHIEEEILHKKTLKLLLQPLVENAIFHGIEPQEGTGVIEVRGWTEHDQICFSVTDNGVGIGAAYGDGEESGLTEQVLSSANGLGLRNVQHRIQLHFGSKYKIDIRRADQGGTSVVLRWPVFTRIEELKRT</sequence>
<dbReference type="SUPFAM" id="SSF55874">
    <property type="entry name" value="ATPase domain of HSP90 chaperone/DNA topoisomerase II/histidine kinase"/>
    <property type="match status" value="1"/>
</dbReference>
<keyword evidence="4 11" id="KW-0808">Transferase</keyword>
<dbReference type="InterPro" id="IPR010559">
    <property type="entry name" value="Sig_transdc_His_kin_internal"/>
</dbReference>
<dbReference type="InterPro" id="IPR003594">
    <property type="entry name" value="HATPase_dom"/>
</dbReference>
<reference evidence="11" key="2">
    <citation type="journal article" date="2021" name="J Anim Sci Technol">
        <title>Complete genome sequence of Paenibacillus konkukensis sp. nov. SK3146 as a potential probiotic strain.</title>
        <authorList>
            <person name="Jung H.I."/>
            <person name="Park S."/>
            <person name="Niu K.M."/>
            <person name="Lee S.W."/>
            <person name="Kothari D."/>
            <person name="Yi K.J."/>
            <person name="Kim S.K."/>
        </authorList>
    </citation>
    <scope>NUCLEOTIDE SEQUENCE</scope>
    <source>
        <strain evidence="11">SK3146</strain>
    </source>
</reference>
<evidence type="ECO:0000256" key="8">
    <source>
        <dbReference type="ARBA" id="ARBA00023136"/>
    </source>
</evidence>
<dbReference type="EMBL" id="CP027059">
    <property type="protein sequence ID" value="UQZ81164.1"/>
    <property type="molecule type" value="Genomic_DNA"/>
</dbReference>
<protein>
    <submittedName>
        <fullName evidence="11">Sensor histidine kinase YpdA</fullName>
        <ecNumber evidence="11">2.7.13.3</ecNumber>
    </submittedName>
</protein>
<dbReference type="InterPro" id="IPR050640">
    <property type="entry name" value="Bact_2-comp_sensor_kinase"/>
</dbReference>
<dbReference type="Proteomes" id="UP001057134">
    <property type="component" value="Chromosome"/>
</dbReference>
<evidence type="ECO:0000256" key="6">
    <source>
        <dbReference type="ARBA" id="ARBA00022777"/>
    </source>
</evidence>
<evidence type="ECO:0000313" key="11">
    <source>
        <dbReference type="EMBL" id="UQZ81164.1"/>
    </source>
</evidence>
<accession>A0ABY4RHQ3</accession>
<dbReference type="SUPFAM" id="SSF158472">
    <property type="entry name" value="HAMP domain-like"/>
    <property type="match status" value="1"/>
</dbReference>
<keyword evidence="6 11" id="KW-0418">Kinase</keyword>
<dbReference type="Gene3D" id="3.30.450.20">
    <property type="entry name" value="PAS domain"/>
    <property type="match status" value="2"/>
</dbReference>
<evidence type="ECO:0000256" key="5">
    <source>
        <dbReference type="ARBA" id="ARBA00022692"/>
    </source>
</evidence>
<keyword evidence="12" id="KW-1185">Reference proteome</keyword>
<dbReference type="EC" id="2.7.13.3" evidence="11"/>
<dbReference type="PANTHER" id="PTHR34220">
    <property type="entry name" value="SENSOR HISTIDINE KINASE YPDA"/>
    <property type="match status" value="1"/>
</dbReference>
<evidence type="ECO:0000256" key="4">
    <source>
        <dbReference type="ARBA" id="ARBA00022679"/>
    </source>
</evidence>
<evidence type="ECO:0000256" key="1">
    <source>
        <dbReference type="ARBA" id="ARBA00004651"/>
    </source>
</evidence>
<name>A0ABY4RHQ3_9BACL</name>
<gene>
    <name evidence="11" type="primary">ypdA_3</name>
    <name evidence="11" type="ORF">SK3146_00320</name>
</gene>
<dbReference type="PANTHER" id="PTHR34220:SF7">
    <property type="entry name" value="SENSOR HISTIDINE KINASE YPDA"/>
    <property type="match status" value="1"/>
</dbReference>
<keyword evidence="3" id="KW-0597">Phosphoprotein</keyword>
<dbReference type="Gene3D" id="3.30.565.10">
    <property type="entry name" value="Histidine kinase-like ATPase, C-terminal domain"/>
    <property type="match status" value="1"/>
</dbReference>
<dbReference type="InterPro" id="IPR033479">
    <property type="entry name" value="dCache_1"/>
</dbReference>
<feature type="transmembrane region" description="Helical" evidence="9">
    <location>
        <begin position="298"/>
        <end position="319"/>
    </location>
</feature>
<evidence type="ECO:0000256" key="3">
    <source>
        <dbReference type="ARBA" id="ARBA00022553"/>
    </source>
</evidence>
<evidence type="ECO:0000259" key="10">
    <source>
        <dbReference type="PROSITE" id="PS50885"/>
    </source>
</evidence>
<comment type="subcellular location">
    <subcellularLocation>
        <location evidence="1">Cell membrane</location>
        <topology evidence="1">Multi-pass membrane protein</topology>
    </subcellularLocation>
</comment>
<reference evidence="11" key="1">
    <citation type="submission" date="2018-02" db="EMBL/GenBank/DDBJ databases">
        <authorList>
            <person name="Kim S.-K."/>
            <person name="Jung H.-I."/>
            <person name="Lee S.-W."/>
        </authorList>
    </citation>
    <scope>NUCLEOTIDE SEQUENCE</scope>
    <source>
        <strain evidence="11">SK3146</strain>
    </source>
</reference>
<keyword evidence="7 9" id="KW-1133">Transmembrane helix</keyword>
<dbReference type="GO" id="GO:0004673">
    <property type="term" value="F:protein histidine kinase activity"/>
    <property type="evidence" value="ECO:0007669"/>
    <property type="project" value="UniProtKB-EC"/>
</dbReference>
<dbReference type="Pfam" id="PF02743">
    <property type="entry name" value="dCache_1"/>
    <property type="match status" value="1"/>
</dbReference>
<dbReference type="InterPro" id="IPR003660">
    <property type="entry name" value="HAMP_dom"/>
</dbReference>
<keyword evidence="5 9" id="KW-0812">Transmembrane</keyword>
<dbReference type="SMART" id="SM00304">
    <property type="entry name" value="HAMP"/>
    <property type="match status" value="1"/>
</dbReference>
<dbReference type="Pfam" id="PF06580">
    <property type="entry name" value="His_kinase"/>
    <property type="match status" value="1"/>
</dbReference>
<dbReference type="Pfam" id="PF00672">
    <property type="entry name" value="HAMP"/>
    <property type="match status" value="1"/>
</dbReference>
<dbReference type="Pfam" id="PF02518">
    <property type="entry name" value="HATPase_c"/>
    <property type="match status" value="1"/>
</dbReference>
<dbReference type="Gene3D" id="6.10.340.10">
    <property type="match status" value="1"/>
</dbReference>
<keyword evidence="8 9" id="KW-0472">Membrane</keyword>
<dbReference type="CDD" id="cd06225">
    <property type="entry name" value="HAMP"/>
    <property type="match status" value="1"/>
</dbReference>
<evidence type="ECO:0000256" key="9">
    <source>
        <dbReference type="SAM" id="Phobius"/>
    </source>
</evidence>
<keyword evidence="2" id="KW-1003">Cell membrane</keyword>
<organism evidence="11 12">
    <name type="scientific">Paenibacillus konkukensis</name>
    <dbReference type="NCBI Taxonomy" id="2020716"/>
    <lineage>
        <taxon>Bacteria</taxon>
        <taxon>Bacillati</taxon>
        <taxon>Bacillota</taxon>
        <taxon>Bacilli</taxon>
        <taxon>Bacillales</taxon>
        <taxon>Paenibacillaceae</taxon>
        <taxon>Paenibacillus</taxon>
    </lineage>
</organism>
<evidence type="ECO:0000313" key="12">
    <source>
        <dbReference type="Proteomes" id="UP001057134"/>
    </source>
</evidence>
<proteinExistence type="predicted"/>
<dbReference type="PROSITE" id="PS50885">
    <property type="entry name" value="HAMP"/>
    <property type="match status" value="1"/>
</dbReference>
<dbReference type="RefSeq" id="WP_249863417.1">
    <property type="nucleotide sequence ID" value="NZ_CP027059.1"/>
</dbReference>
<evidence type="ECO:0000256" key="7">
    <source>
        <dbReference type="ARBA" id="ARBA00022989"/>
    </source>
</evidence>